<dbReference type="RefSeq" id="XP_009797078.1">
    <property type="nucleotide sequence ID" value="XM_009798776.1"/>
</dbReference>
<feature type="non-terminal residue" evidence="2">
    <location>
        <position position="43"/>
    </location>
</feature>
<proteinExistence type="predicted"/>
<organism evidence="1 2">
    <name type="scientific">Nicotiana sylvestris</name>
    <name type="common">Wood tobacco</name>
    <name type="synonym">South American tobacco</name>
    <dbReference type="NCBI Taxonomy" id="4096"/>
    <lineage>
        <taxon>Eukaryota</taxon>
        <taxon>Viridiplantae</taxon>
        <taxon>Streptophyta</taxon>
        <taxon>Embryophyta</taxon>
        <taxon>Tracheophyta</taxon>
        <taxon>Spermatophyta</taxon>
        <taxon>Magnoliopsida</taxon>
        <taxon>eudicotyledons</taxon>
        <taxon>Gunneridae</taxon>
        <taxon>Pentapetalae</taxon>
        <taxon>asterids</taxon>
        <taxon>lamiids</taxon>
        <taxon>Solanales</taxon>
        <taxon>Solanaceae</taxon>
        <taxon>Nicotianoideae</taxon>
        <taxon>Nicotianeae</taxon>
        <taxon>Nicotiana</taxon>
    </lineage>
</organism>
<reference evidence="2" key="2">
    <citation type="submission" date="2025-08" db="UniProtKB">
        <authorList>
            <consortium name="RefSeq"/>
        </authorList>
    </citation>
    <scope>IDENTIFICATION</scope>
    <source>
        <tissue evidence="2">Leaf</tissue>
    </source>
</reference>
<accession>A0A1U7Y1S3</accession>
<reference evidence="1" key="1">
    <citation type="journal article" date="2013" name="Genome Biol.">
        <title>Reference genomes and transcriptomes of Nicotiana sylvestris and Nicotiana tomentosiformis.</title>
        <authorList>
            <person name="Sierro N."/>
            <person name="Battey J.N."/>
            <person name="Ouadi S."/>
            <person name="Bovet L."/>
            <person name="Goepfert S."/>
            <person name="Bakaher N."/>
            <person name="Peitsch M.C."/>
            <person name="Ivanov N.V."/>
        </authorList>
    </citation>
    <scope>NUCLEOTIDE SEQUENCE [LARGE SCALE GENOMIC DNA]</scope>
</reference>
<evidence type="ECO:0000313" key="2">
    <source>
        <dbReference type="RefSeq" id="XP_009797078.1"/>
    </source>
</evidence>
<dbReference type="AlphaFoldDB" id="A0A1U7Y1S3"/>
<keyword evidence="1" id="KW-1185">Reference proteome</keyword>
<dbReference type="Proteomes" id="UP000189701">
    <property type="component" value="Unplaced"/>
</dbReference>
<sequence length="43" mass="4828">MISTCHDLESQPQGHDGAEHPLARSRYLLPVSLVVAQLLLFQR</sequence>
<protein>
    <submittedName>
        <fullName evidence="2">Uncharacterized protein LOC104243568</fullName>
    </submittedName>
</protein>
<evidence type="ECO:0000313" key="1">
    <source>
        <dbReference type="Proteomes" id="UP000189701"/>
    </source>
</evidence>
<gene>
    <name evidence="2" type="primary">LOC104243568</name>
</gene>
<name>A0A1U7Y1S3_NICSY</name>